<accession>A0A2D3L7A8</accession>
<dbReference type="RefSeq" id="WP_100019366.1">
    <property type="nucleotide sequence ID" value="NZ_CP024723.1"/>
</dbReference>
<organism evidence="1 2">
    <name type="scientific">Prevotella intermedia</name>
    <dbReference type="NCBI Taxonomy" id="28131"/>
    <lineage>
        <taxon>Bacteria</taxon>
        <taxon>Pseudomonadati</taxon>
        <taxon>Bacteroidota</taxon>
        <taxon>Bacteroidia</taxon>
        <taxon>Bacteroidales</taxon>
        <taxon>Prevotellaceae</taxon>
        <taxon>Prevotella</taxon>
    </lineage>
</organism>
<dbReference type="Proteomes" id="UP000229630">
    <property type="component" value="Chromosome 1"/>
</dbReference>
<sequence length="290" mass="34377">MKNKAVVIYGKKLPRTRLPYNWYEFGWIRNVEEEEHINFCNTSIYQILPLKYLIKVLLNKKLRFNNILKSWEDPYELFFLKQNISLEGKSIASTLSEQCKNLYGQCWSLNEDSDAMWRIYSRDKEGVRIKTSIIKMIKALDQARGMLFVGAYFGKVEYKDKNSILKWMEQKLKEGSGELFKALTDSLFIKRFEFVHENEVRFIINNVKSESYDNIYDDHIDLKVDPFDFIEEIALDPRIGEEDFKDLKLLLSTIAKDIPIHKSDLYSFSSEQYNISYTPLQIELIQHNKE</sequence>
<evidence type="ECO:0000313" key="2">
    <source>
        <dbReference type="Proteomes" id="UP000229630"/>
    </source>
</evidence>
<dbReference type="Pfam" id="PF11185">
    <property type="entry name" value="DUF2971"/>
    <property type="match status" value="1"/>
</dbReference>
<dbReference type="EMBL" id="CP024723">
    <property type="protein sequence ID" value="ATV26403.1"/>
    <property type="molecule type" value="Genomic_DNA"/>
</dbReference>
<name>A0A2D3L7A8_PREIN</name>
<gene>
    <name evidence="1" type="ORF">CTM62_06535</name>
</gene>
<proteinExistence type="predicted"/>
<protein>
    <recommendedName>
        <fullName evidence="3">DUF2971 domain-containing protein</fullName>
    </recommendedName>
</protein>
<evidence type="ECO:0008006" key="3">
    <source>
        <dbReference type="Google" id="ProtNLM"/>
    </source>
</evidence>
<dbReference type="InterPro" id="IPR021352">
    <property type="entry name" value="DUF2971"/>
</dbReference>
<reference evidence="1 2" key="1">
    <citation type="submission" date="2017-11" db="EMBL/GenBank/DDBJ databases">
        <title>Genome sequencing of Prevotella intermedia KCOM 2837.</title>
        <authorList>
            <person name="Kook J.-K."/>
            <person name="Park S.-N."/>
            <person name="Lim Y.K."/>
        </authorList>
    </citation>
    <scope>NUCLEOTIDE SEQUENCE [LARGE SCALE GENOMIC DNA]</scope>
    <source>
        <strain evidence="1 2">KCOM 2837</strain>
    </source>
</reference>
<dbReference type="AlphaFoldDB" id="A0A2D3L7A8"/>
<evidence type="ECO:0000313" key="1">
    <source>
        <dbReference type="EMBL" id="ATV26403.1"/>
    </source>
</evidence>